<dbReference type="EMBL" id="CP012673">
    <property type="protein sequence ID" value="AUX42483.1"/>
    <property type="molecule type" value="Genomic_DNA"/>
</dbReference>
<evidence type="ECO:0000313" key="3">
    <source>
        <dbReference type="EMBL" id="AUX42483.1"/>
    </source>
</evidence>
<evidence type="ECO:0000313" key="4">
    <source>
        <dbReference type="Proteomes" id="UP000238348"/>
    </source>
</evidence>
<sequence length="326" mass="36242">MSQSDDKWLIFNATGQGKDSSASRDGIAGLPPPPPWRRFHGAPHERELPAAEPRAKLEIGREEKELVNAAIYLRRPLLVTGRPGTGKSSLAHAIAHELGLGPALTWPINTRSTLQEGLYRYDAIGRLQEKAELDKIGRYIRLGPLGTALLPSKRPRVLLIDEIDKSDLDFPNDLLNVLEEGWFEIPELSRLPEEQQIVSVRPHDGGGDVPVTRGRVECFAFPVVVMTSNGERDFPAPFLRRCVRLEMKGLDEAALERIVEAHFGALTDGERGPTRALIKDFLKRCETADRATDQLLNAVYLVIKHRVDASSQHAAGLRDALLRELK</sequence>
<feature type="region of interest" description="Disordered" evidence="1">
    <location>
        <begin position="1"/>
        <end position="50"/>
    </location>
</feature>
<dbReference type="GO" id="GO:0005524">
    <property type="term" value="F:ATP binding"/>
    <property type="evidence" value="ECO:0007669"/>
    <property type="project" value="InterPro"/>
</dbReference>
<dbReference type="InterPro" id="IPR011704">
    <property type="entry name" value="ATPase_dyneun-rel_AAA"/>
</dbReference>
<dbReference type="SMART" id="SM00382">
    <property type="entry name" value="AAA"/>
    <property type="match status" value="1"/>
</dbReference>
<dbReference type="SUPFAM" id="SSF52540">
    <property type="entry name" value="P-loop containing nucleoside triphosphate hydrolases"/>
    <property type="match status" value="1"/>
</dbReference>
<dbReference type="OrthoDB" id="9783370at2"/>
<name>A0A2L0ET70_SORCE</name>
<feature type="domain" description="AAA+ ATPase" evidence="2">
    <location>
        <begin position="73"/>
        <end position="251"/>
    </location>
</feature>
<organism evidence="3 4">
    <name type="scientific">Sorangium cellulosum</name>
    <name type="common">Polyangium cellulosum</name>
    <dbReference type="NCBI Taxonomy" id="56"/>
    <lineage>
        <taxon>Bacteria</taxon>
        <taxon>Pseudomonadati</taxon>
        <taxon>Myxococcota</taxon>
        <taxon>Polyangia</taxon>
        <taxon>Polyangiales</taxon>
        <taxon>Polyangiaceae</taxon>
        <taxon>Sorangium</taxon>
    </lineage>
</organism>
<dbReference type="RefSeq" id="WP_104981294.1">
    <property type="nucleotide sequence ID" value="NZ_CP012673.1"/>
</dbReference>
<reference evidence="3 4" key="1">
    <citation type="submission" date="2015-09" db="EMBL/GenBank/DDBJ databases">
        <title>Sorangium comparison.</title>
        <authorList>
            <person name="Zaburannyi N."/>
            <person name="Bunk B."/>
            <person name="Overmann J."/>
            <person name="Mueller R."/>
        </authorList>
    </citation>
    <scope>NUCLEOTIDE SEQUENCE [LARGE SCALE GENOMIC DNA]</scope>
    <source>
        <strain evidence="3 4">So ce26</strain>
    </source>
</reference>
<dbReference type="AlphaFoldDB" id="A0A2L0ET70"/>
<proteinExistence type="predicted"/>
<dbReference type="Gene3D" id="3.40.50.300">
    <property type="entry name" value="P-loop containing nucleotide triphosphate hydrolases"/>
    <property type="match status" value="1"/>
</dbReference>
<dbReference type="GO" id="GO:0016887">
    <property type="term" value="F:ATP hydrolysis activity"/>
    <property type="evidence" value="ECO:0007669"/>
    <property type="project" value="InterPro"/>
</dbReference>
<dbReference type="CDD" id="cd00009">
    <property type="entry name" value="AAA"/>
    <property type="match status" value="1"/>
</dbReference>
<protein>
    <submittedName>
        <fullName evidence="3">ATPase AAA</fullName>
    </submittedName>
</protein>
<accession>A0A2L0ET70</accession>
<dbReference type="InterPro" id="IPR003593">
    <property type="entry name" value="AAA+_ATPase"/>
</dbReference>
<dbReference type="InterPro" id="IPR027417">
    <property type="entry name" value="P-loop_NTPase"/>
</dbReference>
<evidence type="ECO:0000256" key="1">
    <source>
        <dbReference type="SAM" id="MobiDB-lite"/>
    </source>
</evidence>
<evidence type="ECO:0000259" key="2">
    <source>
        <dbReference type="SMART" id="SM00382"/>
    </source>
</evidence>
<dbReference type="Pfam" id="PF07728">
    <property type="entry name" value="AAA_5"/>
    <property type="match status" value="1"/>
</dbReference>
<dbReference type="Proteomes" id="UP000238348">
    <property type="component" value="Chromosome"/>
</dbReference>
<gene>
    <name evidence="3" type="ORF">SOCE26_039160</name>
</gene>